<organism evidence="3 4">
    <name type="scientific">Leishmania panamensis</name>
    <dbReference type="NCBI Taxonomy" id="5679"/>
    <lineage>
        <taxon>Eukaryota</taxon>
        <taxon>Discoba</taxon>
        <taxon>Euglenozoa</taxon>
        <taxon>Kinetoplastea</taxon>
        <taxon>Metakinetoplastina</taxon>
        <taxon>Trypanosomatida</taxon>
        <taxon>Trypanosomatidae</taxon>
        <taxon>Leishmaniinae</taxon>
        <taxon>Leishmania</taxon>
        <taxon>Leishmania guyanensis species complex</taxon>
    </lineage>
</organism>
<feature type="region of interest" description="Disordered" evidence="2">
    <location>
        <begin position="120"/>
        <end position="168"/>
    </location>
</feature>
<dbReference type="EMBL" id="CP009395">
    <property type="protein sequence ID" value="AIN99373.1"/>
    <property type="molecule type" value="Genomic_DNA"/>
</dbReference>
<evidence type="ECO:0000313" key="3">
    <source>
        <dbReference type="EMBL" id="AIN99373.1"/>
    </source>
</evidence>
<dbReference type="KEGG" id="lpan:LPMP_262610"/>
<feature type="compositionally biased region" description="Polar residues" evidence="2">
    <location>
        <begin position="255"/>
        <end position="278"/>
    </location>
</feature>
<dbReference type="AlphaFoldDB" id="A0A088RTN5"/>
<dbReference type="GeneID" id="22576164"/>
<dbReference type="VEuPathDB" id="TriTrypDB:LPAL13_260030900"/>
<feature type="compositionally biased region" description="Polar residues" evidence="2">
    <location>
        <begin position="302"/>
        <end position="312"/>
    </location>
</feature>
<reference evidence="3 4" key="1">
    <citation type="journal article" date="2015" name="Sci. Rep.">
        <title>The genome of Leishmania panamensis: insights into genomics of the L. (Viannia) subgenus.</title>
        <authorList>
            <person name="Llanes A."/>
            <person name="Restrepo C.M."/>
            <person name="Vecchio G.D."/>
            <person name="Anguizola F.J."/>
            <person name="Lleonart R."/>
        </authorList>
    </citation>
    <scope>NUCLEOTIDE SEQUENCE [LARGE SCALE GENOMIC DNA]</scope>
    <source>
        <strain evidence="3 4">MHOM/PA/94/PSC-1</strain>
    </source>
</reference>
<keyword evidence="1" id="KW-0175">Coiled coil</keyword>
<feature type="coiled-coil region" evidence="1">
    <location>
        <begin position="79"/>
        <end position="113"/>
    </location>
</feature>
<feature type="compositionally biased region" description="Low complexity" evidence="2">
    <location>
        <begin position="292"/>
        <end position="301"/>
    </location>
</feature>
<sequence>MFRRVVAHTVAPAALCRYLTVSADTRESLTKPLSSLKEECKGQNLDLADMAEAMKGATYKLQEVIKKSAVEDKQFKGKALTLSASLKAYNTRLANLQNETRSIQAEIDAIMKLLWGTDRPEGANFATPPTEKAPNSTEDLEVEPPPITRALGEEKPSASPSAAPLVPNVERVEGERVETSTTLGTSSSADAGKTEEIEVETIEIEVEPAVREDPVETMKVTDITKELYERGINFSDCMDARTLRKRYRDVLSGKIPTTANQSSSSASKGFTEPLTANTNQPRMPQRAPPQPNQYHYQHQQQSSTNSAGSGITNDPYPNAHRKMVDPMKFVYQIKQELALEKGIDARAVDLWSGKIKLDDNKRLYDYPSIQSYPIEVRQKGDVPA</sequence>
<evidence type="ECO:0000256" key="2">
    <source>
        <dbReference type="SAM" id="MobiDB-lite"/>
    </source>
</evidence>
<feature type="compositionally biased region" description="Polar residues" evidence="2">
    <location>
        <begin position="179"/>
        <end position="189"/>
    </location>
</feature>
<protein>
    <recommendedName>
        <fullName evidence="5">Ubiquitin-like domain-containing protein</fullName>
    </recommendedName>
</protein>
<dbReference type="eggNOG" id="ENOG502QVW6">
    <property type="taxonomic scope" value="Eukaryota"/>
</dbReference>
<accession>A0A088RTN5</accession>
<dbReference type="VEuPathDB" id="TriTrypDB:LPMP_262610"/>
<name>A0A088RTN5_LEIPA</name>
<dbReference type="Proteomes" id="UP000063063">
    <property type="component" value="Chromosome 26"/>
</dbReference>
<gene>
    <name evidence="3" type="ORF">LPMP_262610</name>
</gene>
<feature type="region of interest" description="Disordered" evidence="2">
    <location>
        <begin position="255"/>
        <end position="319"/>
    </location>
</feature>
<dbReference type="RefSeq" id="XP_010700080.1">
    <property type="nucleotide sequence ID" value="XM_010701778.1"/>
</dbReference>
<feature type="region of interest" description="Disordered" evidence="2">
    <location>
        <begin position="174"/>
        <end position="193"/>
    </location>
</feature>
<dbReference type="OrthoDB" id="271092at2759"/>
<proteinExistence type="predicted"/>
<evidence type="ECO:0000256" key="1">
    <source>
        <dbReference type="SAM" id="Coils"/>
    </source>
</evidence>
<evidence type="ECO:0008006" key="5">
    <source>
        <dbReference type="Google" id="ProtNLM"/>
    </source>
</evidence>
<evidence type="ECO:0000313" key="4">
    <source>
        <dbReference type="Proteomes" id="UP000063063"/>
    </source>
</evidence>
<keyword evidence="4" id="KW-1185">Reference proteome</keyword>